<reference evidence="1" key="1">
    <citation type="submission" date="2018-06" db="EMBL/GenBank/DDBJ databases">
        <authorList>
            <person name="Zhirakovskaya E."/>
        </authorList>
    </citation>
    <scope>NUCLEOTIDE SEQUENCE</scope>
</reference>
<dbReference type="AlphaFoldDB" id="A0A3B0SHR2"/>
<name>A0A3B0SHR2_9ZZZZ</name>
<sequence>TFLSVMFLATACTTLQETVEQSGDRKWASDTTIQNVVENSDNNKWIRVVGWLQKWPFSTEAELFATAVGLGDSDAALDVPRIGIRLSELSARLPASYQGKKVLVTGKVDTRCPVTHAEIEQDMKEDLNIIIMAAGYCHYTDLIHLDHAVVELAKE</sequence>
<gene>
    <name evidence="1" type="ORF">MNBD_ALPHA05-2500</name>
</gene>
<protein>
    <submittedName>
        <fullName evidence="1">Uncharacterized protein</fullName>
    </submittedName>
</protein>
<dbReference type="EMBL" id="UOEH01000141">
    <property type="protein sequence ID" value="VAV94475.1"/>
    <property type="molecule type" value="Genomic_DNA"/>
</dbReference>
<evidence type="ECO:0000313" key="1">
    <source>
        <dbReference type="EMBL" id="VAV94475.1"/>
    </source>
</evidence>
<proteinExistence type="predicted"/>
<accession>A0A3B0SHR2</accession>
<organism evidence="1">
    <name type="scientific">hydrothermal vent metagenome</name>
    <dbReference type="NCBI Taxonomy" id="652676"/>
    <lineage>
        <taxon>unclassified sequences</taxon>
        <taxon>metagenomes</taxon>
        <taxon>ecological metagenomes</taxon>
    </lineage>
</organism>
<feature type="non-terminal residue" evidence="1">
    <location>
        <position position="1"/>
    </location>
</feature>